<evidence type="ECO:0000313" key="2">
    <source>
        <dbReference type="Proteomes" id="UP000028487"/>
    </source>
</evidence>
<reference evidence="1" key="1">
    <citation type="submission" date="2013-07" db="EMBL/GenBank/DDBJ databases">
        <title>Sub-species coevolution in mutualistic symbiosis.</title>
        <authorList>
            <person name="Murfin K."/>
            <person name="Klassen J."/>
            <person name="Lee M."/>
            <person name="Forst S."/>
            <person name="Stock P."/>
            <person name="Goodrich-Blair H."/>
        </authorList>
    </citation>
    <scope>NUCLEOTIDE SEQUENCE [LARGE SCALE GENOMIC DNA]</scope>
    <source>
        <strain evidence="1">Feltiae Moldova</strain>
    </source>
</reference>
<dbReference type="Proteomes" id="UP000028487">
    <property type="component" value="Unassembled WGS sequence"/>
</dbReference>
<protein>
    <submittedName>
        <fullName evidence="1">Uncharacterized protein</fullName>
    </submittedName>
</protein>
<dbReference type="EMBL" id="CBSV010000023">
    <property type="protein sequence ID" value="CDG99760.1"/>
    <property type="molecule type" value="Genomic_DNA"/>
</dbReference>
<gene>
    <name evidence="1" type="ORF">XBFM1_1190020</name>
</gene>
<sequence>MNVYKVSIDYKGYYAIDKDDYEQRTSRRSPWYKTSDTGSPQYFAICPACDNPIQIIGFYKPSINTPHPYGKHFGRSVPGVGVYDHEAYTWCPYSKKNINNPDERPKREPSYLTGQILKILICHFDKIVFFLSKNMGIRIDEKLAESMLLQYRDEEGWLYARATLMNVPWQFAYMTDNQVILFKKILSSDLAEILINQVPKYLMLNDNGYLIKHPDCKKYIELGTYYTRHHIHVQGNELVEKMDCVFTLKEGYNTPREIHRITIEFDYRYFDNLANFSQWTRSPYNNKLLQLANEILGPQLAKFK</sequence>
<organism evidence="1 2">
    <name type="scientific">Xenorhabdus bovienii str. feltiae Moldova</name>
    <dbReference type="NCBI Taxonomy" id="1398200"/>
    <lineage>
        <taxon>Bacteria</taxon>
        <taxon>Pseudomonadati</taxon>
        <taxon>Pseudomonadota</taxon>
        <taxon>Gammaproteobacteria</taxon>
        <taxon>Enterobacterales</taxon>
        <taxon>Morganellaceae</taxon>
        <taxon>Xenorhabdus</taxon>
    </lineage>
</organism>
<name>A0A077NLQ4_XENBV</name>
<comment type="caution">
    <text evidence="1">The sequence shown here is derived from an EMBL/GenBank/DDBJ whole genome shotgun (WGS) entry which is preliminary data.</text>
</comment>
<dbReference type="AlphaFoldDB" id="A0A077NLQ4"/>
<accession>A0A077NLQ4</accession>
<dbReference type="HOGENOM" id="CLU_080712_0_0_6"/>
<evidence type="ECO:0000313" key="1">
    <source>
        <dbReference type="EMBL" id="CDG99760.1"/>
    </source>
</evidence>
<proteinExistence type="predicted"/>
<dbReference type="RefSeq" id="WP_038201885.1">
    <property type="nucleotide sequence ID" value="NZ_CAWLWD010000108.1"/>
</dbReference>